<dbReference type="InterPro" id="IPR050334">
    <property type="entry name" value="Molybdenum_import_ModC"/>
</dbReference>
<accession>A0A1M7GCP6</accession>
<dbReference type="PROSITE" id="PS50893">
    <property type="entry name" value="ABC_TRANSPORTER_2"/>
    <property type="match status" value="1"/>
</dbReference>
<dbReference type="InterPro" id="IPR003439">
    <property type="entry name" value="ABC_transporter-like_ATP-bd"/>
</dbReference>
<dbReference type="Proteomes" id="UP000190911">
    <property type="component" value="Chromosome I"/>
</dbReference>
<dbReference type="GO" id="GO:0016020">
    <property type="term" value="C:membrane"/>
    <property type="evidence" value="ECO:0007669"/>
    <property type="project" value="InterPro"/>
</dbReference>
<dbReference type="FunCoup" id="A0A1M7GCP6">
    <property type="interactions" value="100"/>
</dbReference>
<keyword evidence="7" id="KW-1278">Translocase</keyword>
<dbReference type="SUPFAM" id="SSF52540">
    <property type="entry name" value="P-loop containing nucleoside triphosphate hydrolases"/>
    <property type="match status" value="1"/>
</dbReference>
<dbReference type="InterPro" id="IPR027417">
    <property type="entry name" value="P-loop_NTPase"/>
</dbReference>
<dbReference type="InterPro" id="IPR005116">
    <property type="entry name" value="Transp-assoc_OB_typ1"/>
</dbReference>
<feature type="domain" description="Mop" evidence="11">
    <location>
        <begin position="294"/>
        <end position="362"/>
    </location>
</feature>
<dbReference type="PANTHER" id="PTHR43514:SF4">
    <property type="entry name" value="ABC TRANSPORTER I FAMILY MEMBER 10"/>
    <property type="match status" value="1"/>
</dbReference>
<dbReference type="InterPro" id="IPR004606">
    <property type="entry name" value="Mop_domain"/>
</dbReference>
<dbReference type="GO" id="GO:0140359">
    <property type="term" value="F:ABC-type transporter activity"/>
    <property type="evidence" value="ECO:0007669"/>
    <property type="project" value="InterPro"/>
</dbReference>
<dbReference type="GO" id="GO:0016887">
    <property type="term" value="F:ATP hydrolysis activity"/>
    <property type="evidence" value="ECO:0007669"/>
    <property type="project" value="InterPro"/>
</dbReference>
<keyword evidence="3 9" id="KW-0500">Molybdenum</keyword>
<keyword evidence="4" id="KW-0997">Cell inner membrane</keyword>
<evidence type="ECO:0000256" key="6">
    <source>
        <dbReference type="ARBA" id="ARBA00022840"/>
    </source>
</evidence>
<dbReference type="Gene3D" id="3.40.50.300">
    <property type="entry name" value="P-loop containing nucleotide triphosphate hydrolases"/>
    <property type="match status" value="1"/>
</dbReference>
<keyword evidence="6 12" id="KW-0067">ATP-binding</keyword>
<keyword evidence="5" id="KW-0547">Nucleotide-binding</keyword>
<gene>
    <name evidence="12" type="ORF">SAMN05878437_1437</name>
</gene>
<sequence length="363" mass="39741">MPDTSLRLAVKKQQGRFTLDVDLALPARGVSALFGASGSGKTSLLRLIAGLDKPDAGHITLGERALVDTRRGVFLPPNKRRIGVVFQEARLFPHFRVRANLTYGMPESARPRFDAIVKLLGIGYLLERLPGTLSGGEAQRVSIGRALLTDPELLLMDEPLSGLDGARKQELLRFILSLVQDVNIPVVYISHDPQELTAIADHLVVIEDGRVLASDTLENVLLRVDLTRQLGGFDAASTLSVSVAAHDHDYGLTHLQLDDSRTLVVPYQDTPVGTHFRLRIPARDVALALSAPNNTSYRNQLAATIESITPLPDDHTAVEAVLAIGDQRLRARLTRKSRDDMALEEGQPVTALIRSVAFDMRQR</sequence>
<dbReference type="InterPro" id="IPR011868">
    <property type="entry name" value="ModC_ABC_ATP-bd"/>
</dbReference>
<evidence type="ECO:0000256" key="3">
    <source>
        <dbReference type="ARBA" id="ARBA00022505"/>
    </source>
</evidence>
<dbReference type="PROSITE" id="PS51866">
    <property type="entry name" value="MOP"/>
    <property type="match status" value="1"/>
</dbReference>
<evidence type="ECO:0000313" key="13">
    <source>
        <dbReference type="Proteomes" id="UP000190911"/>
    </source>
</evidence>
<dbReference type="Gene3D" id="2.40.50.100">
    <property type="match status" value="1"/>
</dbReference>
<dbReference type="AlphaFoldDB" id="A0A1M7GCP6"/>
<proteinExistence type="predicted"/>
<evidence type="ECO:0000256" key="7">
    <source>
        <dbReference type="ARBA" id="ARBA00022967"/>
    </source>
</evidence>
<evidence type="ECO:0000259" key="10">
    <source>
        <dbReference type="PROSITE" id="PS50893"/>
    </source>
</evidence>
<dbReference type="GO" id="GO:0015098">
    <property type="term" value="F:molybdate ion transmembrane transporter activity"/>
    <property type="evidence" value="ECO:0007669"/>
    <property type="project" value="InterPro"/>
</dbReference>
<dbReference type="Pfam" id="PF00005">
    <property type="entry name" value="ABC_tran"/>
    <property type="match status" value="1"/>
</dbReference>
<dbReference type="STRING" id="29571.SAMN05878437_1437"/>
<dbReference type="NCBIfam" id="TIGR02142">
    <property type="entry name" value="modC_ABC"/>
    <property type="match status" value="1"/>
</dbReference>
<evidence type="ECO:0000256" key="2">
    <source>
        <dbReference type="ARBA" id="ARBA00022475"/>
    </source>
</evidence>
<dbReference type="RefSeq" id="WP_079552464.1">
    <property type="nucleotide sequence ID" value="NZ_LT670847.1"/>
</dbReference>
<feature type="domain" description="ABC transporter" evidence="10">
    <location>
        <begin position="1"/>
        <end position="233"/>
    </location>
</feature>
<dbReference type="InterPro" id="IPR017871">
    <property type="entry name" value="ABC_transporter-like_CS"/>
</dbReference>
<evidence type="ECO:0000256" key="4">
    <source>
        <dbReference type="ARBA" id="ARBA00022519"/>
    </source>
</evidence>
<name>A0A1M7GCP6_9GAMM</name>
<evidence type="ECO:0000256" key="9">
    <source>
        <dbReference type="PROSITE-ProRule" id="PRU01213"/>
    </source>
</evidence>
<protein>
    <submittedName>
        <fullName evidence="12">Molybdate transport system ATP-binding protein</fullName>
    </submittedName>
</protein>
<dbReference type="PROSITE" id="PS00211">
    <property type="entry name" value="ABC_TRANSPORTER_1"/>
    <property type="match status" value="1"/>
</dbReference>
<dbReference type="InterPro" id="IPR008995">
    <property type="entry name" value="Mo/tungstate-bd_C_term_dom"/>
</dbReference>
<dbReference type="InParanoid" id="A0A1M7GCP6"/>
<keyword evidence="8" id="KW-0472">Membrane</keyword>
<evidence type="ECO:0000256" key="5">
    <source>
        <dbReference type="ARBA" id="ARBA00022741"/>
    </source>
</evidence>
<evidence type="ECO:0000256" key="1">
    <source>
        <dbReference type="ARBA" id="ARBA00022448"/>
    </source>
</evidence>
<dbReference type="InterPro" id="IPR003593">
    <property type="entry name" value="AAA+_ATPase"/>
</dbReference>
<dbReference type="EMBL" id="LT670847">
    <property type="protein sequence ID" value="SHM14053.1"/>
    <property type="molecule type" value="Genomic_DNA"/>
</dbReference>
<keyword evidence="13" id="KW-1185">Reference proteome</keyword>
<evidence type="ECO:0000256" key="8">
    <source>
        <dbReference type="ARBA" id="ARBA00023136"/>
    </source>
</evidence>
<dbReference type="SMART" id="SM00382">
    <property type="entry name" value="AAA"/>
    <property type="match status" value="1"/>
</dbReference>
<dbReference type="PANTHER" id="PTHR43514">
    <property type="entry name" value="ABC TRANSPORTER I FAMILY MEMBER 10"/>
    <property type="match status" value="1"/>
</dbReference>
<evidence type="ECO:0000313" key="12">
    <source>
        <dbReference type="EMBL" id="SHM14053.1"/>
    </source>
</evidence>
<dbReference type="SUPFAM" id="SSF50331">
    <property type="entry name" value="MOP-like"/>
    <property type="match status" value="1"/>
</dbReference>
<organism evidence="12 13">
    <name type="scientific">Vreelandella subglaciescola</name>
    <dbReference type="NCBI Taxonomy" id="29571"/>
    <lineage>
        <taxon>Bacteria</taxon>
        <taxon>Pseudomonadati</taxon>
        <taxon>Pseudomonadota</taxon>
        <taxon>Gammaproteobacteria</taxon>
        <taxon>Oceanospirillales</taxon>
        <taxon>Halomonadaceae</taxon>
        <taxon>Vreelandella</taxon>
    </lineage>
</organism>
<reference evidence="12 13" key="1">
    <citation type="submission" date="2016-11" db="EMBL/GenBank/DDBJ databases">
        <authorList>
            <person name="Jaros S."/>
            <person name="Januszkiewicz K."/>
            <person name="Wedrychowicz H."/>
        </authorList>
    </citation>
    <scope>NUCLEOTIDE SEQUENCE [LARGE SCALE GENOMIC DNA]</scope>
    <source>
        <strain evidence="12 13">ACAM 12</strain>
    </source>
</reference>
<keyword evidence="2" id="KW-1003">Cell membrane</keyword>
<dbReference type="OrthoDB" id="9802264at2"/>
<evidence type="ECO:0000259" key="11">
    <source>
        <dbReference type="PROSITE" id="PS51866"/>
    </source>
</evidence>
<dbReference type="GO" id="GO:0005524">
    <property type="term" value="F:ATP binding"/>
    <property type="evidence" value="ECO:0007669"/>
    <property type="project" value="UniProtKB-KW"/>
</dbReference>
<dbReference type="Pfam" id="PF03459">
    <property type="entry name" value="TOBE"/>
    <property type="match status" value="1"/>
</dbReference>
<keyword evidence="1" id="KW-0813">Transport</keyword>